<gene>
    <name evidence="2" type="ORF">SO802_009365</name>
</gene>
<dbReference type="AlphaFoldDB" id="A0AAW2DB89"/>
<reference evidence="2 3" key="1">
    <citation type="submission" date="2024-01" db="EMBL/GenBank/DDBJ databases">
        <title>A telomere-to-telomere, gap-free genome of sweet tea (Lithocarpus litseifolius).</title>
        <authorList>
            <person name="Zhou J."/>
        </authorList>
    </citation>
    <scope>NUCLEOTIDE SEQUENCE [LARGE SCALE GENOMIC DNA]</scope>
    <source>
        <strain evidence="2">Zhou-2022a</strain>
        <tissue evidence="2">Leaf</tissue>
    </source>
</reference>
<evidence type="ECO:0000256" key="1">
    <source>
        <dbReference type="SAM" id="MobiDB-lite"/>
    </source>
</evidence>
<protein>
    <submittedName>
        <fullName evidence="2">Uncharacterized protein</fullName>
    </submittedName>
</protein>
<accession>A0AAW2DB89</accession>
<dbReference type="EMBL" id="JAZDWU010000003">
    <property type="protein sequence ID" value="KAL0007863.1"/>
    <property type="molecule type" value="Genomic_DNA"/>
</dbReference>
<dbReference type="Proteomes" id="UP001459277">
    <property type="component" value="Unassembled WGS sequence"/>
</dbReference>
<comment type="caution">
    <text evidence="2">The sequence shown here is derived from an EMBL/GenBank/DDBJ whole genome shotgun (WGS) entry which is preliminary data.</text>
</comment>
<organism evidence="2 3">
    <name type="scientific">Lithocarpus litseifolius</name>
    <dbReference type="NCBI Taxonomy" id="425828"/>
    <lineage>
        <taxon>Eukaryota</taxon>
        <taxon>Viridiplantae</taxon>
        <taxon>Streptophyta</taxon>
        <taxon>Embryophyta</taxon>
        <taxon>Tracheophyta</taxon>
        <taxon>Spermatophyta</taxon>
        <taxon>Magnoliopsida</taxon>
        <taxon>eudicotyledons</taxon>
        <taxon>Gunneridae</taxon>
        <taxon>Pentapetalae</taxon>
        <taxon>rosids</taxon>
        <taxon>fabids</taxon>
        <taxon>Fagales</taxon>
        <taxon>Fagaceae</taxon>
        <taxon>Lithocarpus</taxon>
    </lineage>
</organism>
<feature type="region of interest" description="Disordered" evidence="1">
    <location>
        <begin position="1"/>
        <end position="30"/>
    </location>
</feature>
<keyword evidence="3" id="KW-1185">Reference proteome</keyword>
<evidence type="ECO:0000313" key="2">
    <source>
        <dbReference type="EMBL" id="KAL0007863.1"/>
    </source>
</evidence>
<name>A0AAW2DB89_9ROSI</name>
<sequence length="221" mass="23523">MEGGSFSVGFHAGASPASPDRAVTAPSHSTRTDLVAVPPFELLGCPAKTSAEAESLFSGGLCADEPPSSVGKAETEALRVGIEERDAPGPNEANQSVLALTEVLGDVESSGSEGLGDSGLEASSFSSENFLSYSGEIVLRQSNIIGIGSPSVQGVFLVRYTEDLNISPIKITWKRLIKHRVKDFLQDVECWSWKSCYRVGRSMGNVQGYRVNTIALIEVQE</sequence>
<evidence type="ECO:0000313" key="3">
    <source>
        <dbReference type="Proteomes" id="UP001459277"/>
    </source>
</evidence>
<proteinExistence type="predicted"/>